<evidence type="ECO:0000313" key="1">
    <source>
        <dbReference type="EMBL" id="MFD1486305.1"/>
    </source>
</evidence>
<reference evidence="2" key="1">
    <citation type="journal article" date="2019" name="Int. J. Syst. Evol. Microbiol.">
        <title>The Global Catalogue of Microorganisms (GCM) 10K type strain sequencing project: providing services to taxonomists for standard genome sequencing and annotation.</title>
        <authorList>
            <consortium name="The Broad Institute Genomics Platform"/>
            <consortium name="The Broad Institute Genome Sequencing Center for Infectious Disease"/>
            <person name="Wu L."/>
            <person name="Ma J."/>
        </authorList>
    </citation>
    <scope>NUCLEOTIDE SEQUENCE [LARGE SCALE GENOMIC DNA]</scope>
    <source>
        <strain evidence="2">CCM 8903</strain>
    </source>
</reference>
<dbReference type="EMBL" id="JBHTON010000057">
    <property type="protein sequence ID" value="MFD1486305.1"/>
    <property type="molecule type" value="Genomic_DNA"/>
</dbReference>
<protein>
    <recommendedName>
        <fullName evidence="3">DNA-binding protein</fullName>
    </recommendedName>
</protein>
<dbReference type="Proteomes" id="UP001597252">
    <property type="component" value="Unassembled WGS sequence"/>
</dbReference>
<gene>
    <name evidence="1" type="ORF">ACFQ5J_13820</name>
</gene>
<name>A0ABW4E8V8_9LACO</name>
<proteinExistence type="predicted"/>
<accession>A0ABW4E8V8</accession>
<dbReference type="InterPro" id="IPR036390">
    <property type="entry name" value="WH_DNA-bd_sf"/>
</dbReference>
<organism evidence="1 2">
    <name type="scientific">Lacticaseibacillus baoqingensis</name>
    <dbReference type="NCBI Taxonomy" id="2486013"/>
    <lineage>
        <taxon>Bacteria</taxon>
        <taxon>Bacillati</taxon>
        <taxon>Bacillota</taxon>
        <taxon>Bacilli</taxon>
        <taxon>Lactobacillales</taxon>
        <taxon>Lactobacillaceae</taxon>
        <taxon>Lacticaseibacillus</taxon>
    </lineage>
</organism>
<dbReference type="Gene3D" id="1.10.10.10">
    <property type="entry name" value="Winged helix-like DNA-binding domain superfamily/Winged helix DNA-binding domain"/>
    <property type="match status" value="1"/>
</dbReference>
<sequence>MSNLLLPARTAVLNDLYQKDTATVEEIMADLKCHYGSERQFTKKLFSDHCMALEANGMVELTGYELDDGGELQMKYTITEDGKNTVHKYIAKKYQDE</sequence>
<evidence type="ECO:0008006" key="3">
    <source>
        <dbReference type="Google" id="ProtNLM"/>
    </source>
</evidence>
<comment type="caution">
    <text evidence="1">The sequence shown here is derived from an EMBL/GenBank/DDBJ whole genome shotgun (WGS) entry which is preliminary data.</text>
</comment>
<dbReference type="RefSeq" id="WP_338015992.1">
    <property type="nucleotide sequence ID" value="NZ_JBHTON010000057.1"/>
</dbReference>
<dbReference type="SUPFAM" id="SSF46785">
    <property type="entry name" value="Winged helix' DNA-binding domain"/>
    <property type="match status" value="1"/>
</dbReference>
<dbReference type="InterPro" id="IPR036388">
    <property type="entry name" value="WH-like_DNA-bd_sf"/>
</dbReference>
<evidence type="ECO:0000313" key="2">
    <source>
        <dbReference type="Proteomes" id="UP001597252"/>
    </source>
</evidence>
<keyword evidence="2" id="KW-1185">Reference proteome</keyword>